<evidence type="ECO:0000313" key="1">
    <source>
        <dbReference type="EMBL" id="MDR7295267.1"/>
    </source>
</evidence>
<name>A0ABU1Z3S7_9BURK</name>
<proteinExistence type="predicted"/>
<dbReference type="Pfam" id="PF00023">
    <property type="entry name" value="Ank"/>
    <property type="match status" value="1"/>
</dbReference>
<reference evidence="1 2" key="1">
    <citation type="submission" date="2023-07" db="EMBL/GenBank/DDBJ databases">
        <title>Sorghum-associated microbial communities from plants grown in Nebraska, USA.</title>
        <authorList>
            <person name="Schachtman D."/>
        </authorList>
    </citation>
    <scope>NUCLEOTIDE SEQUENCE [LARGE SCALE GENOMIC DNA]</scope>
    <source>
        <strain evidence="1 2">BE310</strain>
    </source>
</reference>
<dbReference type="RefSeq" id="WP_310341454.1">
    <property type="nucleotide sequence ID" value="NZ_JAVDXQ010000001.1"/>
</dbReference>
<dbReference type="InterPro" id="IPR036770">
    <property type="entry name" value="Ankyrin_rpt-contain_sf"/>
</dbReference>
<protein>
    <recommendedName>
        <fullName evidence="3">Ankyrin repeat domain-containing protein</fullName>
    </recommendedName>
</protein>
<dbReference type="Proteomes" id="UP001180536">
    <property type="component" value="Unassembled WGS sequence"/>
</dbReference>
<organism evidence="1 2">
    <name type="scientific">Pelomonas aquatica</name>
    <dbReference type="NCBI Taxonomy" id="431058"/>
    <lineage>
        <taxon>Bacteria</taxon>
        <taxon>Pseudomonadati</taxon>
        <taxon>Pseudomonadota</taxon>
        <taxon>Betaproteobacteria</taxon>
        <taxon>Burkholderiales</taxon>
        <taxon>Sphaerotilaceae</taxon>
        <taxon>Roseateles</taxon>
    </lineage>
</organism>
<dbReference type="InterPro" id="IPR002110">
    <property type="entry name" value="Ankyrin_rpt"/>
</dbReference>
<accession>A0ABU1Z3S7</accession>
<dbReference type="SUPFAM" id="SSF48403">
    <property type="entry name" value="Ankyrin repeat"/>
    <property type="match status" value="1"/>
</dbReference>
<evidence type="ECO:0000313" key="2">
    <source>
        <dbReference type="Proteomes" id="UP001180536"/>
    </source>
</evidence>
<comment type="caution">
    <text evidence="1">The sequence shown here is derived from an EMBL/GenBank/DDBJ whole genome shotgun (WGS) entry which is preliminary data.</text>
</comment>
<gene>
    <name evidence="1" type="ORF">J2X16_000588</name>
</gene>
<keyword evidence="2" id="KW-1185">Reference proteome</keyword>
<evidence type="ECO:0008006" key="3">
    <source>
        <dbReference type="Google" id="ProtNLM"/>
    </source>
</evidence>
<sequence>MIEDLDLEVRKILESSKSDKTPEDAERAVADEIGALVRRSEGHLSLTDVDLRGRTPLMLAARGSYPLVVKALLADPSVKLRVNQPDADGVTAWMLANFAPTLTLVACQPGTLTRERYVLLPPYLRRMGHLLQTKAAAIGEVITLLRQSGAEADEDAAKRLWLAQCPNATPALREALAGGRLMQTLVNEALARQQEFNETATKDVKLLPEKPPDGMKFTREDKGRNGAPLPALDVQQLHCVHMEKPQIGTLQWSGNVLIRAVVKTSAGVVETVDFETMSARPPAAKFMDYFRAVILRALAGYQCKGDHTFEQEFEFDYR</sequence>
<dbReference type="EMBL" id="JAVDXQ010000001">
    <property type="protein sequence ID" value="MDR7295267.1"/>
    <property type="molecule type" value="Genomic_DNA"/>
</dbReference>
<dbReference type="Gene3D" id="1.25.40.20">
    <property type="entry name" value="Ankyrin repeat-containing domain"/>
    <property type="match status" value="1"/>
</dbReference>